<dbReference type="EMBL" id="CAKOGP040002313">
    <property type="protein sequence ID" value="CAJ1966720.1"/>
    <property type="molecule type" value="Genomic_DNA"/>
</dbReference>
<evidence type="ECO:0000256" key="5">
    <source>
        <dbReference type="SAM" id="Coils"/>
    </source>
</evidence>
<evidence type="ECO:0000256" key="6">
    <source>
        <dbReference type="SAM" id="SignalP"/>
    </source>
</evidence>
<dbReference type="GO" id="GO:0043495">
    <property type="term" value="F:protein-membrane adaptor activity"/>
    <property type="evidence" value="ECO:0007669"/>
    <property type="project" value="TreeGrafter"/>
</dbReference>
<dbReference type="PANTHER" id="PTHR12911:SF8">
    <property type="entry name" value="KLAROID PROTEIN-RELATED"/>
    <property type="match status" value="1"/>
</dbReference>
<keyword evidence="2" id="KW-0812">Transmembrane</keyword>
<evidence type="ECO:0000256" key="4">
    <source>
        <dbReference type="ARBA" id="ARBA00023136"/>
    </source>
</evidence>
<accession>A0AAD2JNM1</accession>
<evidence type="ECO:0000256" key="2">
    <source>
        <dbReference type="ARBA" id="ARBA00022692"/>
    </source>
</evidence>
<keyword evidence="9" id="KW-1185">Reference proteome</keyword>
<evidence type="ECO:0000256" key="1">
    <source>
        <dbReference type="ARBA" id="ARBA00004370"/>
    </source>
</evidence>
<keyword evidence="4" id="KW-0472">Membrane</keyword>
<keyword evidence="3" id="KW-1133">Transmembrane helix</keyword>
<reference evidence="8" key="1">
    <citation type="submission" date="2023-08" db="EMBL/GenBank/DDBJ databases">
        <authorList>
            <person name="Audoor S."/>
            <person name="Bilcke G."/>
        </authorList>
    </citation>
    <scope>NUCLEOTIDE SEQUENCE</scope>
</reference>
<proteinExistence type="predicted"/>
<dbReference type="Pfam" id="PF07738">
    <property type="entry name" value="Sad1_UNC"/>
    <property type="match status" value="2"/>
</dbReference>
<dbReference type="InterPro" id="IPR045119">
    <property type="entry name" value="SUN1-5"/>
</dbReference>
<dbReference type="GO" id="GO:0005635">
    <property type="term" value="C:nuclear envelope"/>
    <property type="evidence" value="ECO:0007669"/>
    <property type="project" value="UniProtKB-ARBA"/>
</dbReference>
<evidence type="ECO:0000259" key="7">
    <source>
        <dbReference type="PROSITE" id="PS51469"/>
    </source>
</evidence>
<keyword evidence="5" id="KW-0175">Coiled coil</keyword>
<keyword evidence="6" id="KW-0732">Signal</keyword>
<evidence type="ECO:0000256" key="3">
    <source>
        <dbReference type="ARBA" id="ARBA00022989"/>
    </source>
</evidence>
<evidence type="ECO:0000313" key="9">
    <source>
        <dbReference type="Proteomes" id="UP001295423"/>
    </source>
</evidence>
<evidence type="ECO:0000313" key="8">
    <source>
        <dbReference type="EMBL" id="CAJ1966720.1"/>
    </source>
</evidence>
<dbReference type="PANTHER" id="PTHR12911">
    <property type="entry name" value="SAD1/UNC-84-LIKE PROTEIN-RELATED"/>
    <property type="match status" value="1"/>
</dbReference>
<name>A0AAD2JNM1_9STRA</name>
<dbReference type="Gene3D" id="2.60.120.260">
    <property type="entry name" value="Galactose-binding domain-like"/>
    <property type="match status" value="1"/>
</dbReference>
<dbReference type="Proteomes" id="UP001295423">
    <property type="component" value="Unassembled WGS sequence"/>
</dbReference>
<feature type="chain" id="PRO_5041998102" description="SUN domain-containing protein" evidence="6">
    <location>
        <begin position="23"/>
        <end position="472"/>
    </location>
</feature>
<dbReference type="PROSITE" id="PS51469">
    <property type="entry name" value="SUN"/>
    <property type="match status" value="1"/>
</dbReference>
<organism evidence="8 9">
    <name type="scientific">Cylindrotheca closterium</name>
    <dbReference type="NCBI Taxonomy" id="2856"/>
    <lineage>
        <taxon>Eukaryota</taxon>
        <taxon>Sar</taxon>
        <taxon>Stramenopiles</taxon>
        <taxon>Ochrophyta</taxon>
        <taxon>Bacillariophyta</taxon>
        <taxon>Bacillariophyceae</taxon>
        <taxon>Bacillariophycidae</taxon>
        <taxon>Bacillariales</taxon>
        <taxon>Bacillariaceae</taxon>
        <taxon>Cylindrotheca</taxon>
    </lineage>
</organism>
<comment type="subcellular location">
    <subcellularLocation>
        <location evidence="1">Membrane</location>
    </subcellularLocation>
</comment>
<feature type="domain" description="SUN" evidence="7">
    <location>
        <begin position="234"/>
        <end position="471"/>
    </location>
</feature>
<comment type="caution">
    <text evidence="8">The sequence shown here is derived from an EMBL/GenBank/DDBJ whole genome shotgun (WGS) entry which is preliminary data.</text>
</comment>
<feature type="coiled-coil region" evidence="5">
    <location>
        <begin position="67"/>
        <end position="120"/>
    </location>
</feature>
<dbReference type="InterPro" id="IPR012919">
    <property type="entry name" value="SUN_dom"/>
</dbReference>
<dbReference type="GO" id="GO:0016020">
    <property type="term" value="C:membrane"/>
    <property type="evidence" value="ECO:0007669"/>
    <property type="project" value="UniProtKB-SubCell"/>
</dbReference>
<dbReference type="AlphaFoldDB" id="A0AAD2JNM1"/>
<feature type="signal peptide" evidence="6">
    <location>
        <begin position="1"/>
        <end position="22"/>
    </location>
</feature>
<protein>
    <recommendedName>
        <fullName evidence="7">SUN domain-containing protein</fullName>
    </recommendedName>
</protein>
<sequence>MRINLVCLASLLLSIGNNHVNASNDTELPAAETPELSEESLLATLQAAQGFLQSLDAGKEDGLLASIDELVTKSQELENMQASLKERQDSIDELMKEANVMQLESLAERLVETLEKELELRASLDAYVERYGEIIEEEEEEDEEVVDPGEIVSLAELQKRLDVSRIMSQSEKKIQDWAMDIMKDEVEKYKTKLLANSVSKPPDCPSVNEIVQEVASAVTKYSKDGIGLVDHAQGANIVHSLTSATYTPPPDESELLGNSLWRKYIPEDWEQLLPKGWEKWNLGIPAAVYHSLNIKGAKVAPPEAILEDKTTLGACWPMEGKKGQVTMRLAYPMSMETVSIDHVNLNLIPEDMYGSAPKTIKVIGYPACTNKGDECYSMGFDMYDPIDIAYVDYDIEGPSVQTFNTIYARSEGSIEEGEEGEGSCSVDEAQEAACSSPPKTDIGGITLKILDNWGNDDFTCIYRFRVHGQPSF</sequence>
<gene>
    <name evidence="8" type="ORF">CYCCA115_LOCUS22303</name>
</gene>